<dbReference type="EMBL" id="KE343360">
    <property type="protein sequence ID" value="EXB25241.1"/>
    <property type="molecule type" value="Genomic_DNA"/>
</dbReference>
<protein>
    <submittedName>
        <fullName evidence="8">Uncharacterized protein</fullName>
    </submittedName>
</protein>
<dbReference type="SUPFAM" id="SSF103473">
    <property type="entry name" value="MFS general substrate transporter"/>
    <property type="match status" value="1"/>
</dbReference>
<evidence type="ECO:0000256" key="1">
    <source>
        <dbReference type="ARBA" id="ARBA00004141"/>
    </source>
</evidence>
<dbReference type="PANTHER" id="PTHR21576:SF44">
    <property type="entry name" value="MAJOR FACILITATOR SUPERFAMILY PROTEIN"/>
    <property type="match status" value="1"/>
</dbReference>
<dbReference type="STRING" id="981085.W9QLL4"/>
<reference evidence="9" key="1">
    <citation type="submission" date="2013-01" db="EMBL/GenBank/DDBJ databases">
        <title>Draft Genome Sequence of a Mulberry Tree, Morus notabilis C.K. Schneid.</title>
        <authorList>
            <person name="He N."/>
            <person name="Zhao S."/>
        </authorList>
    </citation>
    <scope>NUCLEOTIDE SEQUENCE</scope>
</reference>
<evidence type="ECO:0000259" key="7">
    <source>
        <dbReference type="Pfam" id="PF23262"/>
    </source>
</evidence>
<dbReference type="Pfam" id="PF23262">
    <property type="entry name" value="NFD4_C"/>
    <property type="match status" value="1"/>
</dbReference>
<feature type="transmembrane region" description="Helical" evidence="5">
    <location>
        <begin position="389"/>
        <end position="409"/>
    </location>
</feature>
<dbReference type="Pfam" id="PF06813">
    <property type="entry name" value="Nodulin-like"/>
    <property type="match status" value="1"/>
</dbReference>
<dbReference type="Proteomes" id="UP000030645">
    <property type="component" value="Unassembled WGS sequence"/>
</dbReference>
<evidence type="ECO:0000256" key="5">
    <source>
        <dbReference type="SAM" id="Phobius"/>
    </source>
</evidence>
<feature type="transmembrane region" description="Helical" evidence="5">
    <location>
        <begin position="143"/>
        <end position="168"/>
    </location>
</feature>
<evidence type="ECO:0000259" key="6">
    <source>
        <dbReference type="Pfam" id="PF06813"/>
    </source>
</evidence>
<feature type="transmembrane region" description="Helical" evidence="5">
    <location>
        <begin position="257"/>
        <end position="278"/>
    </location>
</feature>
<feature type="domain" description="NFD4 C-terminal" evidence="7">
    <location>
        <begin position="258"/>
        <end position="415"/>
    </location>
</feature>
<keyword evidence="3 5" id="KW-1133">Transmembrane helix</keyword>
<feature type="transmembrane region" description="Helical" evidence="5">
    <location>
        <begin position="330"/>
        <end position="349"/>
    </location>
</feature>
<dbReference type="Gene3D" id="1.20.1250.20">
    <property type="entry name" value="MFS general substrate transporter like domains"/>
    <property type="match status" value="1"/>
</dbReference>
<feature type="transmembrane region" description="Helical" evidence="5">
    <location>
        <begin position="111"/>
        <end position="131"/>
    </location>
</feature>
<comment type="subcellular location">
    <subcellularLocation>
        <location evidence="1">Membrane</location>
        <topology evidence="1">Multi-pass membrane protein</topology>
    </subcellularLocation>
</comment>
<evidence type="ECO:0000313" key="9">
    <source>
        <dbReference type="Proteomes" id="UP000030645"/>
    </source>
</evidence>
<evidence type="ECO:0000256" key="3">
    <source>
        <dbReference type="ARBA" id="ARBA00022989"/>
    </source>
</evidence>
<feature type="transmembrane region" description="Helical" evidence="5">
    <location>
        <begin position="355"/>
        <end position="377"/>
    </location>
</feature>
<feature type="transmembrane region" description="Helical" evidence="5">
    <location>
        <begin position="74"/>
        <end position="99"/>
    </location>
</feature>
<accession>W9QLL4</accession>
<dbReference type="eggNOG" id="ENOG502RSCD">
    <property type="taxonomic scope" value="Eukaryota"/>
</dbReference>
<feature type="transmembrane region" description="Helical" evidence="5">
    <location>
        <begin position="49"/>
        <end position="68"/>
    </location>
</feature>
<keyword evidence="9" id="KW-1185">Reference proteome</keyword>
<keyword evidence="4 5" id="KW-0472">Membrane</keyword>
<proteinExistence type="predicted"/>
<dbReference type="PANTHER" id="PTHR21576">
    <property type="entry name" value="UNCHARACTERIZED NODULIN-LIKE PROTEIN"/>
    <property type="match status" value="1"/>
</dbReference>
<dbReference type="InterPro" id="IPR010658">
    <property type="entry name" value="Nodulin-like"/>
</dbReference>
<dbReference type="AlphaFoldDB" id="W9QLL4"/>
<evidence type="ECO:0000256" key="2">
    <source>
        <dbReference type="ARBA" id="ARBA00022692"/>
    </source>
</evidence>
<dbReference type="InterPro" id="IPR036259">
    <property type="entry name" value="MFS_trans_sf"/>
</dbReference>
<sequence>MLRDKSDADSGSLCICIYVGTNGETFFNTATLISCVQNFPKSRGPIVGILKGFAGLSGAILTQVYAMINAPNEASLIFMIAVGPSMVVIALMFIVRPVGGHKQVRPSDGSSFLFTYCVCLILAAYMLGVLILEDLFNLSQTLITILSVILIILVLLPVIVPITLAFFLEPKSSAEERLLAEAQKQETGVSRQESSEAIFSEIEDEKTPEVDTLPASERQKRLAHLQAKLVQAAADGAVRVKPRKGPRRGENFTLTQALIKADFLLIFISLILASGSGVTVIDNLGQITQSLGYKNSSIFVSMIAIWNFLGRVGGGYFSEIIIKDFAYPRPVGLAIVQVIMAIGLLYYALGWPGQIYVVTVLIGLGYGAHWAIVPATASELFGLKSFGSLYNFLTLASPTGSLIFSEVIASNIYDRYAEQQAADRRQYPTSALTKPLLDDDSLTCVGSICYSLTCGILSGLCIIAAVLSLIVVHRTKRVYAQLYGNSHS</sequence>
<dbReference type="InterPro" id="IPR056555">
    <property type="entry name" value="NFD4_C"/>
</dbReference>
<dbReference type="OrthoDB" id="410267at2759"/>
<feature type="transmembrane region" description="Helical" evidence="5">
    <location>
        <begin position="298"/>
        <end position="318"/>
    </location>
</feature>
<organism evidence="8 9">
    <name type="scientific">Morus notabilis</name>
    <dbReference type="NCBI Taxonomy" id="981085"/>
    <lineage>
        <taxon>Eukaryota</taxon>
        <taxon>Viridiplantae</taxon>
        <taxon>Streptophyta</taxon>
        <taxon>Embryophyta</taxon>
        <taxon>Tracheophyta</taxon>
        <taxon>Spermatophyta</taxon>
        <taxon>Magnoliopsida</taxon>
        <taxon>eudicotyledons</taxon>
        <taxon>Gunneridae</taxon>
        <taxon>Pentapetalae</taxon>
        <taxon>rosids</taxon>
        <taxon>fabids</taxon>
        <taxon>Rosales</taxon>
        <taxon>Moraceae</taxon>
        <taxon>Moreae</taxon>
        <taxon>Morus</taxon>
    </lineage>
</organism>
<dbReference type="GO" id="GO:0016020">
    <property type="term" value="C:membrane"/>
    <property type="evidence" value="ECO:0007669"/>
    <property type="project" value="UniProtKB-SubCell"/>
</dbReference>
<evidence type="ECO:0000313" key="8">
    <source>
        <dbReference type="EMBL" id="EXB25241.1"/>
    </source>
</evidence>
<dbReference type="PROSITE" id="PS51257">
    <property type="entry name" value="PROKAR_LIPOPROTEIN"/>
    <property type="match status" value="1"/>
</dbReference>
<keyword evidence="2 5" id="KW-0812">Transmembrane</keyword>
<feature type="transmembrane region" description="Helical" evidence="5">
    <location>
        <begin position="445"/>
        <end position="472"/>
    </location>
</feature>
<evidence type="ECO:0000256" key="4">
    <source>
        <dbReference type="ARBA" id="ARBA00023136"/>
    </source>
</evidence>
<dbReference type="KEGG" id="mnt:21393414"/>
<feature type="domain" description="Nodulin-like" evidence="6">
    <location>
        <begin position="12"/>
        <end position="162"/>
    </location>
</feature>
<gene>
    <name evidence="8" type="ORF">L484_010108</name>
</gene>
<name>W9QLL4_9ROSA</name>